<dbReference type="RefSeq" id="XP_009654463.1">
    <property type="nucleotide sequence ID" value="XM_009656168.1"/>
</dbReference>
<evidence type="ECO:0000259" key="2">
    <source>
        <dbReference type="Pfam" id="PF01364"/>
    </source>
</evidence>
<name>G2XBC5_VERDV</name>
<feature type="domain" description="Gingipain" evidence="2">
    <location>
        <begin position="306"/>
        <end position="944"/>
    </location>
</feature>
<dbReference type="Proteomes" id="UP000001611">
    <property type="component" value="Unassembled WGS sequence"/>
</dbReference>
<dbReference type="OMA" id="TRISWPM"/>
<dbReference type="HOGENOM" id="CLU_283255_0_0_1"/>
<dbReference type="eggNOG" id="ENOG502RWAH">
    <property type="taxonomic scope" value="Eukaryota"/>
</dbReference>
<dbReference type="Gene3D" id="3.40.50.1460">
    <property type="match status" value="1"/>
</dbReference>
<dbReference type="KEGG" id="vda:VDAG_07263"/>
<keyword evidence="4" id="KW-1185">Reference proteome</keyword>
<dbReference type="GeneID" id="20708726"/>
<dbReference type="GO" id="GO:0008234">
    <property type="term" value="F:cysteine-type peptidase activity"/>
    <property type="evidence" value="ECO:0007669"/>
    <property type="project" value="InterPro"/>
</dbReference>
<keyword evidence="1" id="KW-0732">Signal</keyword>
<dbReference type="GO" id="GO:0006508">
    <property type="term" value="P:proteolysis"/>
    <property type="evidence" value="ECO:0007669"/>
    <property type="project" value="InterPro"/>
</dbReference>
<dbReference type="AlphaFoldDB" id="G2XBC5"/>
<dbReference type="InterPro" id="IPR001769">
    <property type="entry name" value="Gingipain"/>
</dbReference>
<dbReference type="Gene3D" id="2.60.40.3800">
    <property type="match status" value="1"/>
</dbReference>
<proteinExistence type="predicted"/>
<dbReference type="Gene3D" id="3.40.50.10390">
    <property type="entry name" value="Gingipain r, domain 1"/>
    <property type="match status" value="1"/>
</dbReference>
<reference evidence="3 4" key="1">
    <citation type="submission" date="2008-03" db="EMBL/GenBank/DDBJ databases">
        <title>The Genome Sequence of Verticillium dahliae VdLs.17.</title>
        <authorList>
            <consortium name="The Broad Institute Genome Sequencing Platform"/>
            <person name="Ma L.-J.J."/>
            <person name="Klosterman S.J."/>
            <person name="Subbarao K."/>
            <person name="Dobinson K."/>
            <person name="Veronese P."/>
            <person name="Kang S."/>
            <person name="Gold S.E."/>
            <person name="Young S."/>
            <person name="Jaffe D."/>
            <person name="Gnerre S."/>
            <person name="Berlin A."/>
            <person name="Heiman D."/>
            <person name="Hepburn T."/>
            <person name="Sykes S."/>
            <person name="Alvarado L."/>
            <person name="Kodira C.D."/>
            <person name="Lander E."/>
            <person name="Galagan J."/>
            <person name="Nusbaum C."/>
            <person name="Birren B."/>
        </authorList>
    </citation>
    <scope>NUCLEOTIDE SEQUENCE [LARGE SCALE GENOMIC DNA]</scope>
    <source>
        <strain evidence="4">VdLs.17 / ATCC MYA-4575 / FGSC 10137</strain>
    </source>
</reference>
<dbReference type="OrthoDB" id="4793765at2759"/>
<evidence type="ECO:0000313" key="4">
    <source>
        <dbReference type="Proteomes" id="UP000001611"/>
    </source>
</evidence>
<evidence type="ECO:0000313" key="3">
    <source>
        <dbReference type="EMBL" id="EGY16099.1"/>
    </source>
</evidence>
<gene>
    <name evidence="3" type="ORF">VDAG_07263</name>
</gene>
<dbReference type="InterPro" id="IPR038490">
    <property type="entry name" value="Gingipain_propep_sf"/>
</dbReference>
<protein>
    <recommendedName>
        <fullName evidence="2">Gingipain domain-containing protein</fullName>
    </recommendedName>
</protein>
<reference evidence="4" key="2">
    <citation type="journal article" date="2011" name="PLoS Pathog.">
        <title>Comparative genomics yields insights into niche adaptation of plant vascular wilt pathogens.</title>
        <authorList>
            <person name="Klosterman S.J."/>
            <person name="Subbarao K.V."/>
            <person name="Kang S."/>
            <person name="Veronese P."/>
            <person name="Gold S.E."/>
            <person name="Thomma B.P.H.J."/>
            <person name="Chen Z."/>
            <person name="Henrissat B."/>
            <person name="Lee Y.-H."/>
            <person name="Park J."/>
            <person name="Garcia-Pedrajas M.D."/>
            <person name="Barbara D.J."/>
            <person name="Anchieta A."/>
            <person name="de Jonge R."/>
            <person name="Santhanam P."/>
            <person name="Maruthachalam K."/>
            <person name="Atallah Z."/>
            <person name="Amyotte S.G."/>
            <person name="Paz Z."/>
            <person name="Inderbitzin P."/>
            <person name="Hayes R.J."/>
            <person name="Heiman D.I."/>
            <person name="Young S."/>
            <person name="Zeng Q."/>
            <person name="Engels R."/>
            <person name="Galagan J."/>
            <person name="Cuomo C.A."/>
            <person name="Dobinson K.F."/>
            <person name="Ma L.-J."/>
        </authorList>
    </citation>
    <scope>NUCLEOTIDE SEQUENCE [LARGE SCALE GENOMIC DNA]</scope>
    <source>
        <strain evidence="4">VdLs.17 / ATCC MYA-4575 / FGSC 10137</strain>
    </source>
</reference>
<dbReference type="SUPFAM" id="SSF52129">
    <property type="entry name" value="Caspase-like"/>
    <property type="match status" value="1"/>
</dbReference>
<dbReference type="InParanoid" id="G2XBC5"/>
<evidence type="ECO:0000256" key="1">
    <source>
        <dbReference type="ARBA" id="ARBA00022729"/>
    </source>
</evidence>
<dbReference type="EMBL" id="DS572710">
    <property type="protein sequence ID" value="EGY16099.1"/>
    <property type="molecule type" value="Genomic_DNA"/>
</dbReference>
<dbReference type="InterPro" id="IPR029031">
    <property type="entry name" value="Gingipain_N_sf"/>
</dbReference>
<sequence>MASGSAACVAAAEVRRAAAIVSFAIINMRTEVHKTKDNSVCVSLHFDTKGLTLSQTPFGVIVKLEDLNSTGEPGTPALPRIQLRLALPEPFWPGSLKIAEDNWELVTDAGTLVVPAQQYRPGGSGEFQGAHPAGETALHCAGDCTCRTIHRPDRSPVDEKDKLPAPPFTPPIPEAYVEAAKNPPPIVQAVRIETIGANRIAVVEVTPIRYTLKGQLELCTHVQLAIDAVKTPCMTDKDQNEAIAEFSKIYGKDVDKSRVIPEPERFISGSAEASRLRDLAISQVINPIVIGSIRRDWPIIELRSDYLIITDDVTWDPVAITPGVSRPGLIKEFERLAEAKRARGISTRVVSITDIVAGRWGNFRAGSRDLQEVIRRFLKDVRVRWGVNWLLLGGDTSIVPVRRVAGALEGGIDPPLTVNPPANNKSFWTGSHLRIHAVNPGTWWGASTDNLLVRPDTGALIRYDAAGTSSSTSPGWYFTTADDYATRSATPTNFVRVEGPSSLVKAGLQFIYAWNTLPTDFYYASLTSWVVRTRPVRFGAVTFQMPYVYTPPHDWDAIGNGVYGQFRLDGSDMDGVNLQIELSVGRAPVETAAEANTFVNKTLAYERLGRLGWRAANRQWPRNLVLAAADWGSRAVFWPTGNAVPADGQYSHDATQSRSLLKRDAAPDSFAWDVIARITEDDRRVLPYKTDANPVVRGWYFATSATDPTPSRFQMNIFGTRISWPTRSPWVIIHGSLAERTPQLYEFNPRGADGSMADQEILRKQIRSELPGIDRHQRFYEDEFDLPFIDRIAAPVDFLTVSNIRSALDAAPHIVSLSGHGNSNGCCSLSVNTASNLTNGPLGFIAYADSCLTNQFDEQDSMSEALIKNPNGGAVAYIGNTRFSWIGVGDNFQRAFFHRLTATRHLGLLNDSRIATFGTSGFIAGADRWAIYTLNLLGDPELRVYRAAIPSLRLPLIKVKLRKPFIRILGERKVPSGPPVFGDPSPVKGALVHVRQGPKLEFTGVTDADGVVFLPEGRFEKGELEVTASHDEYAVVADIVQVEG</sequence>
<accession>G2XBC5</accession>
<dbReference type="Pfam" id="PF01364">
    <property type="entry name" value="Peptidase_C25"/>
    <property type="match status" value="1"/>
</dbReference>
<dbReference type="InterPro" id="IPR029030">
    <property type="entry name" value="Caspase-like_dom_sf"/>
</dbReference>
<organism evidence="3 4">
    <name type="scientific">Verticillium dahliae (strain VdLs.17 / ATCC MYA-4575 / FGSC 10137)</name>
    <name type="common">Verticillium wilt</name>
    <dbReference type="NCBI Taxonomy" id="498257"/>
    <lineage>
        <taxon>Eukaryota</taxon>
        <taxon>Fungi</taxon>
        <taxon>Dikarya</taxon>
        <taxon>Ascomycota</taxon>
        <taxon>Pezizomycotina</taxon>
        <taxon>Sordariomycetes</taxon>
        <taxon>Hypocreomycetidae</taxon>
        <taxon>Glomerellales</taxon>
        <taxon>Plectosphaerellaceae</taxon>
        <taxon>Verticillium</taxon>
    </lineage>
</organism>